<dbReference type="Proteomes" id="UP000605361">
    <property type="component" value="Unassembled WGS sequence"/>
</dbReference>
<name>A0A931A8N1_9ACTN</name>
<protein>
    <submittedName>
        <fullName evidence="2">Uncharacterized protein</fullName>
    </submittedName>
</protein>
<reference evidence="2" key="1">
    <citation type="submission" date="2020-11" db="EMBL/GenBank/DDBJ databases">
        <title>Whole-genome analyses of Nonomuraea sp. K274.</title>
        <authorList>
            <person name="Veyisoglu A."/>
        </authorList>
    </citation>
    <scope>NUCLEOTIDE SEQUENCE</scope>
    <source>
        <strain evidence="2">K274</strain>
    </source>
</reference>
<feature type="region of interest" description="Disordered" evidence="1">
    <location>
        <begin position="1"/>
        <end position="53"/>
    </location>
</feature>
<evidence type="ECO:0000256" key="1">
    <source>
        <dbReference type="SAM" id="MobiDB-lite"/>
    </source>
</evidence>
<organism evidence="2 3">
    <name type="scientific">Nonomuraea cypriaca</name>
    <dbReference type="NCBI Taxonomy" id="1187855"/>
    <lineage>
        <taxon>Bacteria</taxon>
        <taxon>Bacillati</taxon>
        <taxon>Actinomycetota</taxon>
        <taxon>Actinomycetes</taxon>
        <taxon>Streptosporangiales</taxon>
        <taxon>Streptosporangiaceae</taxon>
        <taxon>Nonomuraea</taxon>
    </lineage>
</organism>
<evidence type="ECO:0000313" key="2">
    <source>
        <dbReference type="EMBL" id="MBF8185474.1"/>
    </source>
</evidence>
<accession>A0A931A8N1</accession>
<dbReference type="EMBL" id="JADOGI010000014">
    <property type="protein sequence ID" value="MBF8185474.1"/>
    <property type="molecule type" value="Genomic_DNA"/>
</dbReference>
<dbReference type="AlphaFoldDB" id="A0A931A8N1"/>
<keyword evidence="3" id="KW-1185">Reference proteome</keyword>
<evidence type="ECO:0000313" key="3">
    <source>
        <dbReference type="Proteomes" id="UP000605361"/>
    </source>
</evidence>
<dbReference type="RefSeq" id="WP_195894459.1">
    <property type="nucleotide sequence ID" value="NZ_JADOGI010000014.1"/>
</dbReference>
<feature type="compositionally biased region" description="Basic and acidic residues" evidence="1">
    <location>
        <begin position="1"/>
        <end position="11"/>
    </location>
</feature>
<comment type="caution">
    <text evidence="2">The sequence shown here is derived from an EMBL/GenBank/DDBJ whole genome shotgun (WGS) entry which is preliminary data.</text>
</comment>
<sequence length="53" mass="5743">MNLHRLGEERLVAGTNPPPPRDFAESPERAALSPVSTTIESSRTRGAANQEVE</sequence>
<proteinExistence type="predicted"/>
<gene>
    <name evidence="2" type="ORF">ITP53_06915</name>
</gene>